<sequence length="668" mass="76505">MAMCLRNKKKLTNHKEDLSGQVLQNTEKTGIDKTRTYTCKICKRKFSWKCAYRRHCTKRINCDFCGKICCNIIILKQHRKSHDEERTHVCPICGVKLTGQSQFKAHKKTHLKFTCVTCDKQFLIRSSSTGNGDTSTGNKPYRCGKCRRKLLDYVCDICGGKFKSKCSLKNHQKVHTGEKPYKCDICSHRFPAKSTMLVHRRSHTGEKPYKCHMCEKRFVKKGTLKEHVMSHTGEFPYKCDTCGLTFKRKNNLNSHLRVHTGEKQCLCDICGRMFSDTTRLNYHLRCHTGKKPYKCNTCGKYFANKKYVKVHMLIHTGEKPHHCDVCDKYFRHLSDLREHAKRHVGENPFQCETCGKNLASTRNLKLHQRIHTEKKNKKKLPVNEDIQEESTNDDNINVRTTFKNFRCRVCGMQFLRKSTLKLHDRTHVKKKTFKCLSCGKIFLLKNTLKLHKKKHANEKSSKLKQSMTKTTHAVKKNKPAEKCQLVGNQESISCTSEIRDLHSTPAATVPSSNVDQSIDSEEQNEASVIVNQPEKNLESHATSSNVRRAIESQAIDCDNDEYIKVDSGDEEPAYSADTDTSTAAHTLRQKTTKRTGVCAVCIARSAQFVKSTAGISDDESDSDGDDRFQIDHITKRGLRLKMVQVFFRHGARTPLNLIPNPKNIPELE</sequence>
<feature type="domain" description="C2H2-type" evidence="10">
    <location>
        <begin position="293"/>
        <end position="320"/>
    </location>
</feature>
<evidence type="ECO:0000256" key="9">
    <source>
        <dbReference type="SAM" id="MobiDB-lite"/>
    </source>
</evidence>
<keyword evidence="3" id="KW-0677">Repeat</keyword>
<evidence type="ECO:0000256" key="6">
    <source>
        <dbReference type="ARBA" id="ARBA00023163"/>
    </source>
</evidence>
<feature type="domain" description="C2H2-type" evidence="10">
    <location>
        <begin position="181"/>
        <end position="208"/>
    </location>
</feature>
<feature type="non-terminal residue" evidence="12">
    <location>
        <position position="668"/>
    </location>
</feature>
<dbReference type="SUPFAM" id="SSF53254">
    <property type="entry name" value="Phosphoglycerate mutase-like"/>
    <property type="match status" value="1"/>
</dbReference>
<evidence type="ECO:0000256" key="1">
    <source>
        <dbReference type="ARBA" id="ARBA00004123"/>
    </source>
</evidence>
<dbReference type="PROSITE" id="PS00028">
    <property type="entry name" value="ZINC_FINGER_C2H2_1"/>
    <property type="match status" value="12"/>
</dbReference>
<dbReference type="PANTHER" id="PTHR24399:SF23">
    <property type="entry name" value="C2H2-TYPE DOMAIN-CONTAINING PROTEIN"/>
    <property type="match status" value="1"/>
</dbReference>
<keyword evidence="5" id="KW-0805">Transcription regulation</keyword>
<evidence type="ECO:0000256" key="2">
    <source>
        <dbReference type="ARBA" id="ARBA00022723"/>
    </source>
</evidence>
<dbReference type="Pfam" id="PF13894">
    <property type="entry name" value="zf-C2H2_4"/>
    <property type="match status" value="1"/>
</dbReference>
<evidence type="ECO:0000256" key="3">
    <source>
        <dbReference type="ARBA" id="ARBA00022737"/>
    </source>
</evidence>
<feature type="domain" description="C2H2-type" evidence="10">
    <location>
        <begin position="405"/>
        <end position="432"/>
    </location>
</feature>
<accession>A0ABM0ML25</accession>
<keyword evidence="4" id="KW-0862">Zinc</keyword>
<dbReference type="SUPFAM" id="SSF57667">
    <property type="entry name" value="beta-beta-alpha zinc fingers"/>
    <property type="match status" value="7"/>
</dbReference>
<dbReference type="InterPro" id="IPR029033">
    <property type="entry name" value="His_PPase_superfam"/>
</dbReference>
<feature type="domain" description="C2H2-type" evidence="10">
    <location>
        <begin position="60"/>
        <end position="87"/>
    </location>
</feature>
<feature type="domain" description="C2H2-type" evidence="10">
    <location>
        <begin position="153"/>
        <end position="180"/>
    </location>
</feature>
<evidence type="ECO:0000313" key="11">
    <source>
        <dbReference type="Proteomes" id="UP000694865"/>
    </source>
</evidence>
<dbReference type="InterPro" id="IPR036236">
    <property type="entry name" value="Znf_C2H2_sf"/>
</dbReference>
<keyword evidence="2" id="KW-0479">Metal-binding</keyword>
<dbReference type="Proteomes" id="UP000694865">
    <property type="component" value="Unplaced"/>
</dbReference>
<feature type="domain" description="C2H2-type" evidence="10">
    <location>
        <begin position="321"/>
        <end position="348"/>
    </location>
</feature>
<dbReference type="PANTHER" id="PTHR24399">
    <property type="entry name" value="ZINC FINGER AND BTB DOMAIN-CONTAINING"/>
    <property type="match status" value="1"/>
</dbReference>
<dbReference type="Pfam" id="PF00096">
    <property type="entry name" value="zf-C2H2"/>
    <property type="match status" value="4"/>
</dbReference>
<feature type="domain" description="C2H2-type" evidence="10">
    <location>
        <begin position="349"/>
        <end position="376"/>
    </location>
</feature>
<dbReference type="InterPro" id="IPR013087">
    <property type="entry name" value="Znf_C2H2_type"/>
</dbReference>
<dbReference type="RefSeq" id="XP_006820716.1">
    <property type="nucleotide sequence ID" value="XM_006820653.1"/>
</dbReference>
<evidence type="ECO:0000256" key="5">
    <source>
        <dbReference type="ARBA" id="ARBA00023015"/>
    </source>
</evidence>
<feature type="region of interest" description="Disordered" evidence="9">
    <location>
        <begin position="453"/>
        <end position="477"/>
    </location>
</feature>
<keyword evidence="6" id="KW-0804">Transcription</keyword>
<evidence type="ECO:0000313" key="12">
    <source>
        <dbReference type="RefSeq" id="XP_006820716.1"/>
    </source>
</evidence>
<evidence type="ECO:0000259" key="10">
    <source>
        <dbReference type="PROSITE" id="PS50157"/>
    </source>
</evidence>
<dbReference type="Pfam" id="PF12874">
    <property type="entry name" value="zf-met"/>
    <property type="match status" value="1"/>
</dbReference>
<feature type="domain" description="C2H2-type" evidence="10">
    <location>
        <begin position="433"/>
        <end position="460"/>
    </location>
</feature>
<dbReference type="GeneID" id="102807073"/>
<gene>
    <name evidence="12" type="primary">LOC102807073</name>
</gene>
<feature type="domain" description="C2H2-type" evidence="10">
    <location>
        <begin position="265"/>
        <end position="292"/>
    </location>
</feature>
<feature type="domain" description="C2H2-type" evidence="10">
    <location>
        <begin position="209"/>
        <end position="236"/>
    </location>
</feature>
<dbReference type="PROSITE" id="PS50157">
    <property type="entry name" value="ZINC_FINGER_C2H2_2"/>
    <property type="match status" value="11"/>
</dbReference>
<comment type="subcellular location">
    <subcellularLocation>
        <location evidence="1">Nucleus</location>
    </subcellularLocation>
</comment>
<organism evidence="11 12">
    <name type="scientific">Saccoglossus kowalevskii</name>
    <name type="common">Acorn worm</name>
    <dbReference type="NCBI Taxonomy" id="10224"/>
    <lineage>
        <taxon>Eukaryota</taxon>
        <taxon>Metazoa</taxon>
        <taxon>Hemichordata</taxon>
        <taxon>Enteropneusta</taxon>
        <taxon>Harrimaniidae</taxon>
        <taxon>Saccoglossus</taxon>
    </lineage>
</organism>
<evidence type="ECO:0000256" key="7">
    <source>
        <dbReference type="ARBA" id="ARBA00023242"/>
    </source>
</evidence>
<reference evidence="12" key="1">
    <citation type="submission" date="2025-08" db="UniProtKB">
        <authorList>
            <consortium name="RefSeq"/>
        </authorList>
    </citation>
    <scope>IDENTIFICATION</scope>
    <source>
        <tissue evidence="12">Testes</tissue>
    </source>
</reference>
<dbReference type="SMART" id="SM00355">
    <property type="entry name" value="ZnF_C2H2"/>
    <property type="match status" value="13"/>
</dbReference>
<keyword evidence="7" id="KW-0539">Nucleus</keyword>
<feature type="domain" description="C2H2-type" evidence="10">
    <location>
        <begin position="237"/>
        <end position="264"/>
    </location>
</feature>
<name>A0ABM0ML25_SACKO</name>
<protein>
    <submittedName>
        <fullName evidence="12">Zinc finger protein 224-like</fullName>
    </submittedName>
</protein>
<evidence type="ECO:0000256" key="4">
    <source>
        <dbReference type="ARBA" id="ARBA00022833"/>
    </source>
</evidence>
<keyword evidence="8" id="KW-0863">Zinc-finger</keyword>
<evidence type="ECO:0000256" key="8">
    <source>
        <dbReference type="PROSITE-ProRule" id="PRU00042"/>
    </source>
</evidence>
<dbReference type="Gene3D" id="3.30.160.60">
    <property type="entry name" value="Classic Zinc Finger"/>
    <property type="match status" value="10"/>
</dbReference>
<proteinExistence type="predicted"/>
<keyword evidence="11" id="KW-1185">Reference proteome</keyword>